<dbReference type="GO" id="GO:0005886">
    <property type="term" value="C:plasma membrane"/>
    <property type="evidence" value="ECO:0007669"/>
    <property type="project" value="UniProtKB-SubCell"/>
</dbReference>
<dbReference type="PANTHER" id="PTHR30269">
    <property type="entry name" value="TRANSMEMBRANE PROTEIN YFCA"/>
    <property type="match status" value="1"/>
</dbReference>
<dbReference type="AlphaFoldDB" id="A0A1I0N3I6"/>
<feature type="transmembrane region" description="Helical" evidence="8">
    <location>
        <begin position="105"/>
        <end position="126"/>
    </location>
</feature>
<dbReference type="OrthoDB" id="9800873at2"/>
<dbReference type="EMBL" id="FOJB01000001">
    <property type="protein sequence ID" value="SEV95641.1"/>
    <property type="molecule type" value="Genomic_DNA"/>
</dbReference>
<organism evidence="9 10">
    <name type="scientific">Aliiroseovarius sediminilitoris</name>
    <dbReference type="NCBI Taxonomy" id="1173584"/>
    <lineage>
        <taxon>Bacteria</taxon>
        <taxon>Pseudomonadati</taxon>
        <taxon>Pseudomonadota</taxon>
        <taxon>Alphaproteobacteria</taxon>
        <taxon>Rhodobacterales</taxon>
        <taxon>Paracoccaceae</taxon>
        <taxon>Aliiroseovarius</taxon>
    </lineage>
</organism>
<dbReference type="Proteomes" id="UP000199650">
    <property type="component" value="Unassembled WGS sequence"/>
</dbReference>
<dbReference type="Pfam" id="PF01925">
    <property type="entry name" value="TauE"/>
    <property type="match status" value="1"/>
</dbReference>
<dbReference type="PANTHER" id="PTHR30269:SF32">
    <property type="entry name" value="MEMBRANE TRANSPORTER PROTEIN-RELATED"/>
    <property type="match status" value="1"/>
</dbReference>
<comment type="subcellular location">
    <subcellularLocation>
        <location evidence="1 8">Cell membrane</location>
        <topology evidence="1 8">Multi-pass membrane protein</topology>
    </subcellularLocation>
</comment>
<evidence type="ECO:0000256" key="6">
    <source>
        <dbReference type="ARBA" id="ARBA00022989"/>
    </source>
</evidence>
<evidence type="ECO:0000256" key="2">
    <source>
        <dbReference type="ARBA" id="ARBA00009142"/>
    </source>
</evidence>
<evidence type="ECO:0000256" key="7">
    <source>
        <dbReference type="ARBA" id="ARBA00023136"/>
    </source>
</evidence>
<evidence type="ECO:0000256" key="4">
    <source>
        <dbReference type="ARBA" id="ARBA00022475"/>
    </source>
</evidence>
<sequence length="255" mass="26885">MGLLTEIPQLTLLLAAFVAVFAGFVKGAVGFGMPLIMISGLATMLPAEQALAALIVPTVVTNGYQAFRQGLMAAWQAVAKFRVFLIALLICLTLSAQLVTVLSQSALFILIGVPVVAFCLMQLSGWKPTLRPKDRKRDESLIGAFAGLSGGLSGVWGPPTIAYLTAINTPKAEQMRVQGVIYGAGAVALFAAHLKSGVLNAQTLPMSISMLFPALIGMALGGVLHDRMPQATFKRVTLIVLTVAGLNLIRRGVWG</sequence>
<evidence type="ECO:0000313" key="10">
    <source>
        <dbReference type="Proteomes" id="UP000199650"/>
    </source>
</evidence>
<accession>A0A1I0N3I6</accession>
<evidence type="ECO:0000256" key="5">
    <source>
        <dbReference type="ARBA" id="ARBA00022692"/>
    </source>
</evidence>
<reference evidence="9 10" key="1">
    <citation type="submission" date="2016-10" db="EMBL/GenBank/DDBJ databases">
        <authorList>
            <person name="de Groot N.N."/>
        </authorList>
    </citation>
    <scope>NUCLEOTIDE SEQUENCE [LARGE SCALE GENOMIC DNA]</scope>
    <source>
        <strain evidence="9 10">DSM 29439</strain>
    </source>
</reference>
<feature type="transmembrane region" description="Helical" evidence="8">
    <location>
        <begin position="50"/>
        <end position="67"/>
    </location>
</feature>
<proteinExistence type="inferred from homology"/>
<keyword evidence="4 8" id="KW-1003">Cell membrane</keyword>
<keyword evidence="7 8" id="KW-0472">Membrane</keyword>
<evidence type="ECO:0000256" key="8">
    <source>
        <dbReference type="RuleBase" id="RU363041"/>
    </source>
</evidence>
<keyword evidence="10" id="KW-1185">Reference proteome</keyword>
<keyword evidence="6 8" id="KW-1133">Transmembrane helix</keyword>
<dbReference type="InterPro" id="IPR052017">
    <property type="entry name" value="TSUP"/>
</dbReference>
<dbReference type="STRING" id="1173584.SAMN05444851_0537"/>
<feature type="transmembrane region" description="Helical" evidence="8">
    <location>
        <begin position="204"/>
        <end position="224"/>
    </location>
</feature>
<dbReference type="InterPro" id="IPR002781">
    <property type="entry name" value="TM_pro_TauE-like"/>
</dbReference>
<gene>
    <name evidence="9" type="ORF">SAMN05444851_0537</name>
</gene>
<protein>
    <recommendedName>
        <fullName evidence="8">Probable membrane transporter protein</fullName>
    </recommendedName>
</protein>
<evidence type="ECO:0000256" key="3">
    <source>
        <dbReference type="ARBA" id="ARBA00022448"/>
    </source>
</evidence>
<keyword evidence="5 8" id="KW-0812">Transmembrane</keyword>
<keyword evidence="3" id="KW-0813">Transport</keyword>
<evidence type="ECO:0000256" key="1">
    <source>
        <dbReference type="ARBA" id="ARBA00004651"/>
    </source>
</evidence>
<comment type="similarity">
    <text evidence="2 8">Belongs to the 4-toluene sulfonate uptake permease (TSUP) (TC 2.A.102) family.</text>
</comment>
<feature type="transmembrane region" description="Helical" evidence="8">
    <location>
        <begin position="79"/>
        <end position="99"/>
    </location>
</feature>
<evidence type="ECO:0000313" key="9">
    <source>
        <dbReference type="EMBL" id="SEV95641.1"/>
    </source>
</evidence>
<feature type="transmembrane region" description="Helical" evidence="8">
    <location>
        <begin position="180"/>
        <end position="198"/>
    </location>
</feature>
<name>A0A1I0N3I6_9RHOB</name>
<feature type="transmembrane region" description="Helical" evidence="8">
    <location>
        <begin position="12"/>
        <end position="38"/>
    </location>
</feature>